<dbReference type="PANTHER" id="PTHR37625">
    <property type="entry name" value="OUTER MEMBRANE LIPOPROTEIN-RELATED"/>
    <property type="match status" value="1"/>
</dbReference>
<evidence type="ECO:0000313" key="2">
    <source>
        <dbReference type="Proteomes" id="UP000542776"/>
    </source>
</evidence>
<dbReference type="EMBL" id="JACIEK010000020">
    <property type="protein sequence ID" value="MBB4000424.1"/>
    <property type="molecule type" value="Genomic_DNA"/>
</dbReference>
<dbReference type="Gene3D" id="2.60.40.4150">
    <property type="entry name" value="Type VI secretion system, lipoprotein SciN"/>
    <property type="match status" value="1"/>
</dbReference>
<dbReference type="InterPro" id="IPR017734">
    <property type="entry name" value="T6SS_SciN"/>
</dbReference>
<dbReference type="NCBIfam" id="TIGR03352">
    <property type="entry name" value="VI_chp_3"/>
    <property type="match status" value="1"/>
</dbReference>
<dbReference type="AlphaFoldDB" id="A0A7W6MM48"/>
<sequence length="172" mass="18694">MRDVTFSRRSFFALGLILPVAGCSLLKKDPVPAKEIEIKKPADGAKIDFLATASPLVNPGRDGVPSPISVRLYVLSSPDVFTEANFFELWEKDEATLGATLLGKKELFLTPSDVQRISAPLAPDALAVGVTVGFEEFQKAKWRAIIPLQGEKTLKIRAKIDSESVTLGPQDE</sequence>
<reference evidence="1 2" key="1">
    <citation type="submission" date="2020-08" db="EMBL/GenBank/DDBJ databases">
        <title>Genomic Encyclopedia of Type Strains, Phase IV (KMG-IV): sequencing the most valuable type-strain genomes for metagenomic binning, comparative biology and taxonomic classification.</title>
        <authorList>
            <person name="Goeker M."/>
        </authorList>
    </citation>
    <scope>NUCLEOTIDE SEQUENCE [LARGE SCALE GENOMIC DNA]</scope>
    <source>
        <strain evidence="1 2">DSM 102238</strain>
    </source>
</reference>
<keyword evidence="2" id="KW-1185">Reference proteome</keyword>
<dbReference type="RefSeq" id="WP_183202245.1">
    <property type="nucleotide sequence ID" value="NZ_JACIEK010000020.1"/>
</dbReference>
<gene>
    <name evidence="1" type="ORF">GGR04_004302</name>
</gene>
<dbReference type="Proteomes" id="UP000542776">
    <property type="component" value="Unassembled WGS sequence"/>
</dbReference>
<dbReference type="Pfam" id="PF12790">
    <property type="entry name" value="T6SS-SciN"/>
    <property type="match status" value="1"/>
</dbReference>
<evidence type="ECO:0000313" key="1">
    <source>
        <dbReference type="EMBL" id="MBB4000424.1"/>
    </source>
</evidence>
<organism evidence="1 2">
    <name type="scientific">Aureimonas pseudogalii</name>
    <dbReference type="NCBI Taxonomy" id="1744844"/>
    <lineage>
        <taxon>Bacteria</taxon>
        <taxon>Pseudomonadati</taxon>
        <taxon>Pseudomonadota</taxon>
        <taxon>Alphaproteobacteria</taxon>
        <taxon>Hyphomicrobiales</taxon>
        <taxon>Aurantimonadaceae</taxon>
        <taxon>Aureimonas</taxon>
    </lineage>
</organism>
<dbReference type="InterPro" id="IPR038706">
    <property type="entry name" value="Type_VI_SciN-like_sf"/>
</dbReference>
<proteinExistence type="predicted"/>
<accession>A0A7W6MM48</accession>
<name>A0A7W6MM48_9HYPH</name>
<dbReference type="PANTHER" id="PTHR37625:SF4">
    <property type="entry name" value="OUTER MEMBRANE LIPOPROTEIN"/>
    <property type="match status" value="1"/>
</dbReference>
<protein>
    <submittedName>
        <fullName evidence="1">Type VI secretion system protein VasD</fullName>
    </submittedName>
</protein>
<comment type="caution">
    <text evidence="1">The sequence shown here is derived from an EMBL/GenBank/DDBJ whole genome shotgun (WGS) entry which is preliminary data.</text>
</comment>